<comment type="caution">
    <text evidence="2">The sequence shown here is derived from an EMBL/GenBank/DDBJ whole genome shotgun (WGS) entry which is preliminary data.</text>
</comment>
<dbReference type="EMBL" id="AQQR01000002">
    <property type="protein sequence ID" value="OWU75632.1"/>
    <property type="molecule type" value="Genomic_DNA"/>
</dbReference>
<reference evidence="2 3" key="1">
    <citation type="submission" date="2013-04" db="EMBL/GenBank/DDBJ databases">
        <title>Oceanicola sp. 22II1-22F33 Genome Sequencing.</title>
        <authorList>
            <person name="Lai Q."/>
            <person name="Li G."/>
            <person name="Shao Z."/>
        </authorList>
    </citation>
    <scope>NUCLEOTIDE SEQUENCE [LARGE SCALE GENOMIC DNA]</scope>
    <source>
        <strain evidence="2 3">22II1-22F33</strain>
    </source>
</reference>
<feature type="coiled-coil region" evidence="1">
    <location>
        <begin position="25"/>
        <end position="67"/>
    </location>
</feature>
<dbReference type="AlphaFoldDB" id="A0A225NML9"/>
<evidence type="ECO:0008006" key="4">
    <source>
        <dbReference type="Google" id="ProtNLM"/>
    </source>
</evidence>
<dbReference type="RefSeq" id="WP_088648791.1">
    <property type="nucleotide sequence ID" value="NZ_AQQR01000002.1"/>
</dbReference>
<dbReference type="Proteomes" id="UP000215377">
    <property type="component" value="Unassembled WGS sequence"/>
</dbReference>
<sequence length="224" mass="24096">MTEATAKGVDALIARLRDDGVAAGRAEAARLIAEAKAEAAEIRETARAEAERHRAQVRDEADTYRAAGEQALDTAMRDAVLRMKAGVESQLRDHVQRLVSACLADEDLLKRMILEVAGVMRAEAQSGDTVEVILPPAVLGPEQIREQAGDIRSGELTQYVLGLTGEMLRGGVTLHAGDEGQSGIRLRVQDGAVEIDLTDTAIAALLLEHMQPRFRAVLEGVIRS</sequence>
<name>A0A225NML9_9RHOB</name>
<proteinExistence type="predicted"/>
<protein>
    <recommendedName>
        <fullName evidence="4">ATP synthase subunit E</fullName>
    </recommendedName>
</protein>
<evidence type="ECO:0000313" key="3">
    <source>
        <dbReference type="Proteomes" id="UP000215377"/>
    </source>
</evidence>
<accession>A0A225NML9</accession>
<keyword evidence="1" id="KW-0175">Coiled coil</keyword>
<gene>
    <name evidence="2" type="ORF">ATO3_05290</name>
</gene>
<dbReference type="OrthoDB" id="275663at2"/>
<evidence type="ECO:0000256" key="1">
    <source>
        <dbReference type="SAM" id="Coils"/>
    </source>
</evidence>
<keyword evidence="3" id="KW-1185">Reference proteome</keyword>
<evidence type="ECO:0000313" key="2">
    <source>
        <dbReference type="EMBL" id="OWU75632.1"/>
    </source>
</evidence>
<organism evidence="2 3">
    <name type="scientific">Marinibacterium profundimaris</name>
    <dbReference type="NCBI Taxonomy" id="1679460"/>
    <lineage>
        <taxon>Bacteria</taxon>
        <taxon>Pseudomonadati</taxon>
        <taxon>Pseudomonadota</taxon>
        <taxon>Alphaproteobacteria</taxon>
        <taxon>Rhodobacterales</taxon>
        <taxon>Paracoccaceae</taxon>
        <taxon>Marinibacterium</taxon>
    </lineage>
</organism>